<dbReference type="EMBL" id="ATCN01000369">
    <property type="protein sequence ID" value="EPR79177.1"/>
    <property type="molecule type" value="Genomic_DNA"/>
</dbReference>
<evidence type="ECO:0000313" key="4">
    <source>
        <dbReference type="Proteomes" id="UP000014978"/>
    </source>
</evidence>
<dbReference type="Proteomes" id="UP000014978">
    <property type="component" value="Unassembled WGS sequence"/>
</dbReference>
<organism evidence="3 4">
    <name type="scientific">Spraguea lophii (strain 42_110)</name>
    <name type="common">Microsporidian parasite</name>
    <dbReference type="NCBI Taxonomy" id="1358809"/>
    <lineage>
        <taxon>Eukaryota</taxon>
        <taxon>Fungi</taxon>
        <taxon>Fungi incertae sedis</taxon>
        <taxon>Microsporidia</taxon>
        <taxon>Spragueidae</taxon>
        <taxon>Spraguea</taxon>
    </lineage>
</organism>
<evidence type="ECO:0000256" key="1">
    <source>
        <dbReference type="SAM" id="Coils"/>
    </source>
</evidence>
<evidence type="ECO:0000313" key="3">
    <source>
        <dbReference type="EMBL" id="EPR79177.1"/>
    </source>
</evidence>
<proteinExistence type="predicted"/>
<dbReference type="AlphaFoldDB" id="S7WBM9"/>
<accession>S7WBM9</accession>
<feature type="domain" description="Mnd1 HTH" evidence="2">
    <location>
        <begin position="15"/>
        <end position="70"/>
    </location>
</feature>
<evidence type="ECO:0000259" key="2">
    <source>
        <dbReference type="Pfam" id="PF03962"/>
    </source>
</evidence>
<dbReference type="VEuPathDB" id="MicrosporidiaDB:SLOPH_1362"/>
<keyword evidence="1" id="KW-0175">Coiled coil</keyword>
<dbReference type="HOGENOM" id="CLU_1428840_0_0_1"/>
<dbReference type="OMA" id="VCYWAFP"/>
<reference evidence="4" key="1">
    <citation type="journal article" date="2013" name="PLoS Genet.">
        <title>The genome of Spraguea lophii and the basis of host-microsporidian interactions.</title>
        <authorList>
            <person name="Campbell S.E."/>
            <person name="Williams T.A."/>
            <person name="Yousuf A."/>
            <person name="Soanes D.M."/>
            <person name="Paszkiewicz K.H."/>
            <person name="Williams B.A.P."/>
        </authorList>
    </citation>
    <scope>NUCLEOTIDE SEQUENCE [LARGE SCALE GENOMIC DNA]</scope>
    <source>
        <strain evidence="4">42_110</strain>
    </source>
</reference>
<gene>
    <name evidence="3" type="ORF">SLOPH_1362</name>
</gene>
<comment type="caution">
    <text evidence="3">The sequence shown here is derived from an EMBL/GenBank/DDBJ whole genome shotgun (WGS) entry which is preliminary data.</text>
</comment>
<dbReference type="FunCoup" id="S7WBM9">
    <property type="interactions" value="25"/>
</dbReference>
<dbReference type="InterPro" id="IPR040453">
    <property type="entry name" value="Mnd1_HTH"/>
</dbReference>
<dbReference type="InParanoid" id="S7WBM9"/>
<dbReference type="Pfam" id="PF03962">
    <property type="entry name" value="Mnd1"/>
    <property type="match status" value="1"/>
</dbReference>
<name>S7WBM9_SPRLO</name>
<feature type="coiled-coil region" evidence="1">
    <location>
        <begin position="78"/>
        <end position="136"/>
    </location>
</feature>
<sequence length="190" mass="22631">MAKKISSEEKKSMLINILSPQYSFYDSNELEKIAIKQAYINSMKVKDVINELVSDDILCNEKIGIKNIYYIPYKSYNIEQAQIDLEDINNNILSLENNINNNIQHRQNSLTYNNTIETLEQKIKNIQHKILQYKNIKHRRNITQNTNIIKHNINKIVDNIYNIIYYVNRNYHIDRTELSKNFNIEDIDYV</sequence>
<dbReference type="OrthoDB" id="273345at2759"/>
<protein>
    <submittedName>
        <fullName evidence="3">Mnd1 family protein</fullName>
    </submittedName>
</protein>
<keyword evidence="4" id="KW-1185">Reference proteome</keyword>
<dbReference type="STRING" id="1358809.S7WBM9"/>